<dbReference type="RefSeq" id="WP_249316239.1">
    <property type="nucleotide sequence ID" value="NZ_JACRSR010000002.1"/>
</dbReference>
<dbReference type="GO" id="GO:0030435">
    <property type="term" value="P:sporulation resulting in formation of a cellular spore"/>
    <property type="evidence" value="ECO:0007669"/>
    <property type="project" value="InterPro"/>
</dbReference>
<dbReference type="AlphaFoldDB" id="A0A926HPG0"/>
<name>A0A926HPG0_9FIRM</name>
<feature type="region of interest" description="Disordered" evidence="1">
    <location>
        <begin position="24"/>
        <end position="60"/>
    </location>
</feature>
<evidence type="ECO:0000259" key="3">
    <source>
        <dbReference type="Pfam" id="PF08486"/>
    </source>
</evidence>
<dbReference type="Pfam" id="PF08486">
    <property type="entry name" value="SpoIID"/>
    <property type="match status" value="1"/>
</dbReference>
<evidence type="ECO:0000313" key="4">
    <source>
        <dbReference type="EMBL" id="MBC8531619.1"/>
    </source>
</evidence>
<organism evidence="4 5">
    <name type="scientific">Gehongia tenuis</name>
    <dbReference type="NCBI Taxonomy" id="2763655"/>
    <lineage>
        <taxon>Bacteria</taxon>
        <taxon>Bacillati</taxon>
        <taxon>Bacillota</taxon>
        <taxon>Clostridia</taxon>
        <taxon>Christensenellales</taxon>
        <taxon>Christensenellaceae</taxon>
        <taxon>Gehongia</taxon>
    </lineage>
</organism>
<feature type="region of interest" description="Disordered" evidence="1">
    <location>
        <begin position="196"/>
        <end position="221"/>
    </location>
</feature>
<feature type="signal peptide" evidence="2">
    <location>
        <begin position="1"/>
        <end position="24"/>
    </location>
</feature>
<keyword evidence="5" id="KW-1185">Reference proteome</keyword>
<dbReference type="NCBIfam" id="TIGR02669">
    <property type="entry name" value="SpoIID_LytB"/>
    <property type="match status" value="1"/>
</dbReference>
<dbReference type="InterPro" id="IPR013693">
    <property type="entry name" value="SpoIID/LytB_N"/>
</dbReference>
<evidence type="ECO:0000256" key="1">
    <source>
        <dbReference type="SAM" id="MobiDB-lite"/>
    </source>
</evidence>
<keyword evidence="2" id="KW-0732">Signal</keyword>
<gene>
    <name evidence="4" type="ORF">H8696_07115</name>
</gene>
<feature type="compositionally biased region" description="Low complexity" evidence="1">
    <location>
        <begin position="29"/>
        <end position="42"/>
    </location>
</feature>
<feature type="chain" id="PRO_5038711364" evidence="2">
    <location>
        <begin position="25"/>
        <end position="345"/>
    </location>
</feature>
<comment type="caution">
    <text evidence="4">The sequence shown here is derived from an EMBL/GenBank/DDBJ whole genome shotgun (WGS) entry which is preliminary data.</text>
</comment>
<sequence length="345" mass="36991">MKALKSIVALALCAVLLTACSNGASKNTPGSSPDKASPSPAATEPLETPEVTATPNYGDAVPEPIQQEGEKEPVLKVYDTAQNQVVEQELEDYVAHVLAGEMKSDWPKEALKAQAILARTFVLYFVTEKESMYEGANISTDIKEAQAYNTEGIDENILAAVEETRGEVVLYNGKPINAWFHAHAGGKTAMSKEGLNYEGDEPPYIQSVDSPDSDKAPEEDASWTASFTKEEVLAALQSSGVSVQSVDAIEVGETGASGRAITLKIGEAAINAADFRIKLGSQKLKSTLLEDITVEAGKVIFTGRGYGHGVGMSQWGAYGMAEEGKTGEEIVQYYFKDVAIQKLWE</sequence>
<dbReference type="Proteomes" id="UP000623172">
    <property type="component" value="Unassembled WGS sequence"/>
</dbReference>
<dbReference type="PROSITE" id="PS51257">
    <property type="entry name" value="PROKAR_LIPOPROTEIN"/>
    <property type="match status" value="1"/>
</dbReference>
<dbReference type="EMBL" id="JACRSR010000002">
    <property type="protein sequence ID" value="MBC8531619.1"/>
    <property type="molecule type" value="Genomic_DNA"/>
</dbReference>
<evidence type="ECO:0000313" key="5">
    <source>
        <dbReference type="Proteomes" id="UP000623172"/>
    </source>
</evidence>
<accession>A0A926HPG0</accession>
<evidence type="ECO:0000256" key="2">
    <source>
        <dbReference type="SAM" id="SignalP"/>
    </source>
</evidence>
<protein>
    <submittedName>
        <fullName evidence="4">SpoIID/LytB domain-containing protein</fullName>
    </submittedName>
</protein>
<feature type="domain" description="Sporulation stage II protein D amidase enhancer LytB N-terminal" evidence="3">
    <location>
        <begin position="79"/>
        <end position="171"/>
    </location>
</feature>
<proteinExistence type="predicted"/>
<reference evidence="4" key="1">
    <citation type="submission" date="2020-08" db="EMBL/GenBank/DDBJ databases">
        <title>Genome public.</title>
        <authorList>
            <person name="Liu C."/>
            <person name="Sun Q."/>
        </authorList>
    </citation>
    <scope>NUCLEOTIDE SEQUENCE</scope>
    <source>
        <strain evidence="4">NSJ-53</strain>
    </source>
</reference>
<dbReference type="InterPro" id="IPR013486">
    <property type="entry name" value="SpoIID/LytB"/>
</dbReference>